<evidence type="ECO:0000313" key="5">
    <source>
        <dbReference type="EMBL" id="VUZ54912.1"/>
    </source>
</evidence>
<evidence type="ECO:0000256" key="3">
    <source>
        <dbReference type="PROSITE-ProRule" id="PRU00023"/>
    </source>
</evidence>
<feature type="region of interest" description="Disordered" evidence="4">
    <location>
        <begin position="138"/>
        <end position="180"/>
    </location>
</feature>
<feature type="non-terminal residue" evidence="5">
    <location>
        <position position="269"/>
    </location>
</feature>
<evidence type="ECO:0000256" key="4">
    <source>
        <dbReference type="SAM" id="MobiDB-lite"/>
    </source>
</evidence>
<dbReference type="Proteomes" id="UP000321570">
    <property type="component" value="Unassembled WGS sequence"/>
</dbReference>
<keyword evidence="1" id="KW-0677">Repeat</keyword>
<feature type="repeat" description="ANK" evidence="3">
    <location>
        <begin position="80"/>
        <end position="112"/>
    </location>
</feature>
<dbReference type="InterPro" id="IPR036770">
    <property type="entry name" value="Ankyrin_rpt-contain_sf"/>
</dbReference>
<protein>
    <submittedName>
        <fullName evidence="5">Uncharacterized protein</fullName>
    </submittedName>
</protein>
<proteinExistence type="predicted"/>
<dbReference type="EMBL" id="CABIJS010000666">
    <property type="protein sequence ID" value="VUZ54912.1"/>
    <property type="molecule type" value="Genomic_DNA"/>
</dbReference>
<dbReference type="SUPFAM" id="SSF48403">
    <property type="entry name" value="Ankyrin repeat"/>
    <property type="match status" value="1"/>
</dbReference>
<keyword evidence="6" id="KW-1185">Reference proteome</keyword>
<evidence type="ECO:0000256" key="2">
    <source>
        <dbReference type="ARBA" id="ARBA00023043"/>
    </source>
</evidence>
<dbReference type="Gene3D" id="1.25.40.20">
    <property type="entry name" value="Ankyrin repeat-containing domain"/>
    <property type="match status" value="1"/>
</dbReference>
<gene>
    <name evidence="5" type="ORF">WMSIL1_LOCUS12965</name>
</gene>
<dbReference type="InterPro" id="IPR002110">
    <property type="entry name" value="Ankyrin_rpt"/>
</dbReference>
<dbReference type="SMART" id="SM00248">
    <property type="entry name" value="ANK"/>
    <property type="match status" value="3"/>
</dbReference>
<dbReference type="PROSITE" id="PS50297">
    <property type="entry name" value="ANK_REP_REGION"/>
    <property type="match status" value="1"/>
</dbReference>
<reference evidence="5 6" key="1">
    <citation type="submission" date="2019-07" db="EMBL/GenBank/DDBJ databases">
        <authorList>
            <person name="Jastrzebski P J."/>
            <person name="Paukszto L."/>
            <person name="Jastrzebski P J."/>
        </authorList>
    </citation>
    <scope>NUCLEOTIDE SEQUENCE [LARGE SCALE GENOMIC DNA]</scope>
    <source>
        <strain evidence="5 6">WMS-il1</strain>
    </source>
</reference>
<name>A0A564Z659_HYMDI</name>
<dbReference type="PANTHER" id="PTHR24171">
    <property type="entry name" value="ANKYRIN REPEAT DOMAIN-CONTAINING PROTEIN 39-RELATED"/>
    <property type="match status" value="1"/>
</dbReference>
<dbReference type="PROSITE" id="PS50088">
    <property type="entry name" value="ANK_REPEAT"/>
    <property type="match status" value="1"/>
</dbReference>
<evidence type="ECO:0000313" key="6">
    <source>
        <dbReference type="Proteomes" id="UP000321570"/>
    </source>
</evidence>
<evidence type="ECO:0000256" key="1">
    <source>
        <dbReference type="ARBA" id="ARBA00022737"/>
    </source>
</evidence>
<accession>A0A564Z659</accession>
<sequence length="269" mass="30367">MEKCMGDSSGWFVAIKKSNLTSIQALSRYLENIDITTTLTIDRLEHENVTGLIFAAHVGNKDVVRWFLSQNANPNATTHLGWRPVHFAAKRGHVATVDMLVQQGAEIDVYTKDDETPLMLAEQSRMWDTVRKLKQLGTVDDDKSDTSSMLSSRENGPVRRRKKNLTKSGNKTTYGPLPLLGSSPKHKSNLIIKHLQYQNHPYDIDLSRKKLEFTSQMLNLPSPFTNRHNSQFYKNLKKLTAANLDNDIRINAALELIGVLRSAGSVPRR</sequence>
<dbReference type="Pfam" id="PF12796">
    <property type="entry name" value="Ank_2"/>
    <property type="match status" value="1"/>
</dbReference>
<keyword evidence="2 3" id="KW-0040">ANK repeat</keyword>
<organism evidence="5 6">
    <name type="scientific">Hymenolepis diminuta</name>
    <name type="common">Rat tapeworm</name>
    <dbReference type="NCBI Taxonomy" id="6216"/>
    <lineage>
        <taxon>Eukaryota</taxon>
        <taxon>Metazoa</taxon>
        <taxon>Spiralia</taxon>
        <taxon>Lophotrochozoa</taxon>
        <taxon>Platyhelminthes</taxon>
        <taxon>Cestoda</taxon>
        <taxon>Eucestoda</taxon>
        <taxon>Cyclophyllidea</taxon>
        <taxon>Hymenolepididae</taxon>
        <taxon>Hymenolepis</taxon>
    </lineage>
</organism>
<dbReference type="AlphaFoldDB" id="A0A564Z659"/>